<keyword evidence="1" id="KW-0812">Transmembrane</keyword>
<evidence type="ECO:0000313" key="4">
    <source>
        <dbReference type="EMBL" id="ALR77747.1"/>
    </source>
</evidence>
<dbReference type="InterPro" id="IPR043128">
    <property type="entry name" value="Rev_trsase/Diguanyl_cyclase"/>
</dbReference>
<organism evidence="4 5">
    <name type="scientific">[Enterobacter] lignolyticus</name>
    <dbReference type="NCBI Taxonomy" id="1334193"/>
    <lineage>
        <taxon>Bacteria</taxon>
        <taxon>Pseudomonadati</taxon>
        <taxon>Pseudomonadota</taxon>
        <taxon>Gammaproteobacteria</taxon>
        <taxon>Enterobacterales</taxon>
        <taxon>Enterobacteriaceae</taxon>
        <taxon>Pluralibacter</taxon>
    </lineage>
</organism>
<dbReference type="Pfam" id="PF17152">
    <property type="entry name" value="CHASE8"/>
    <property type="match status" value="1"/>
</dbReference>
<dbReference type="Pfam" id="PF00990">
    <property type="entry name" value="GGDEF"/>
    <property type="match status" value="1"/>
</dbReference>
<reference evidence="5" key="1">
    <citation type="submission" date="2015-10" db="EMBL/GenBank/DDBJ databases">
        <title>Complete Genome Sequencing of Klebsiella sp. strain G5.</title>
        <authorList>
            <person name="Chan K.-G."/>
            <person name="Chen J.-W."/>
        </authorList>
    </citation>
    <scope>NUCLEOTIDE SEQUENCE [LARGE SCALE GENOMIC DNA]</scope>
    <source>
        <strain evidence="5">G5</strain>
    </source>
</reference>
<evidence type="ECO:0000256" key="1">
    <source>
        <dbReference type="SAM" id="Phobius"/>
    </source>
</evidence>
<evidence type="ECO:0000313" key="5">
    <source>
        <dbReference type="Proteomes" id="UP000069162"/>
    </source>
</evidence>
<dbReference type="SUPFAM" id="SSF55073">
    <property type="entry name" value="Nucleotide cyclase"/>
    <property type="match status" value="1"/>
</dbReference>
<proteinExistence type="predicted"/>
<dbReference type="InterPro" id="IPR052163">
    <property type="entry name" value="DGC-Regulatory_Protein"/>
</dbReference>
<dbReference type="InterPro" id="IPR029787">
    <property type="entry name" value="Nucleotide_cyclase"/>
</dbReference>
<feature type="transmembrane region" description="Helical" evidence="1">
    <location>
        <begin position="154"/>
        <end position="176"/>
    </location>
</feature>
<dbReference type="PROSITE" id="PS50885">
    <property type="entry name" value="HAMP"/>
    <property type="match status" value="1"/>
</dbReference>
<dbReference type="PANTHER" id="PTHR46663">
    <property type="entry name" value="DIGUANYLATE CYCLASE DGCT-RELATED"/>
    <property type="match status" value="1"/>
</dbReference>
<dbReference type="InterPro" id="IPR033417">
    <property type="entry name" value="CHASE8"/>
</dbReference>
<evidence type="ECO:0000259" key="2">
    <source>
        <dbReference type="PROSITE" id="PS50885"/>
    </source>
</evidence>
<keyword evidence="1" id="KW-0472">Membrane</keyword>
<feature type="domain" description="HAMP" evidence="2">
    <location>
        <begin position="182"/>
        <end position="235"/>
    </location>
</feature>
<feature type="domain" description="GGDEF" evidence="3">
    <location>
        <begin position="277"/>
        <end position="406"/>
    </location>
</feature>
<dbReference type="CDD" id="cd01949">
    <property type="entry name" value="GGDEF"/>
    <property type="match status" value="1"/>
</dbReference>
<dbReference type="PANTHER" id="PTHR46663:SF2">
    <property type="entry name" value="GGDEF DOMAIN-CONTAINING PROTEIN"/>
    <property type="match status" value="1"/>
</dbReference>
<dbReference type="PROSITE" id="PS50887">
    <property type="entry name" value="GGDEF"/>
    <property type="match status" value="1"/>
</dbReference>
<dbReference type="OMA" id="RVYADHN"/>
<dbReference type="Proteomes" id="UP000069162">
    <property type="component" value="Chromosome"/>
</dbReference>
<dbReference type="SMART" id="SM00267">
    <property type="entry name" value="GGDEF"/>
    <property type="match status" value="1"/>
</dbReference>
<dbReference type="NCBIfam" id="TIGR00254">
    <property type="entry name" value="GGDEF"/>
    <property type="match status" value="1"/>
</dbReference>
<dbReference type="InterPro" id="IPR003660">
    <property type="entry name" value="HAMP_dom"/>
</dbReference>
<dbReference type="KEGG" id="kle:AO703_16095"/>
<dbReference type="Gene3D" id="3.30.70.270">
    <property type="match status" value="1"/>
</dbReference>
<name>A0A806XFC2_9ENTR</name>
<dbReference type="AlphaFoldDB" id="A0A806XFC2"/>
<dbReference type="FunFam" id="3.30.70.270:FF:000017">
    <property type="entry name" value="Predicted diguanylate cyclase"/>
    <property type="match status" value="1"/>
</dbReference>
<dbReference type="NCBIfam" id="NF007423">
    <property type="entry name" value="PRK09966.1"/>
    <property type="match status" value="1"/>
</dbReference>
<keyword evidence="1" id="KW-1133">Transmembrane helix</keyword>
<evidence type="ECO:0000259" key="3">
    <source>
        <dbReference type="PROSITE" id="PS50887"/>
    </source>
</evidence>
<gene>
    <name evidence="4" type="ORF">AO703_16095</name>
</gene>
<dbReference type="GO" id="GO:0007165">
    <property type="term" value="P:signal transduction"/>
    <property type="evidence" value="ECO:0007669"/>
    <property type="project" value="InterPro"/>
</dbReference>
<dbReference type="InterPro" id="IPR000160">
    <property type="entry name" value="GGDEF_dom"/>
</dbReference>
<accession>A0A806XFC2</accession>
<sequence>MNKDLSSIQRPTFKRTLRRISMVSIVITMTLIWLLLCVVSVVTLKQYAQKNLELTGATMSTSLEAALVFGDEAAAADTLATLGKQGQYSLAEVYDKNNNLFARWSFNTDKNSEQFNKLVSHWLFPQPVMQPVMHNKIVIGQIKLTARDSLISHFIWTSLAVLTACILIASAIAMIISRHLHYDVVTALQNITDVAHDVRTNRNFSRRVSQERIEEFQQFAQDFNSLLDEMEEWQRTLQATNAQLLRTAMHDPLTGLPNRASFRAAITALMKNKNSRTHSALLFLDGDNFKHINDTWGHAAGDSVLTETANRLIEFGGKRHMAFRLGGDEFAVILNDIDNEYQVQRICAALTQQFVRLFDMHNGHLAPFSLSVGYALTCEHDTVESLLERADRNMYVMKNKRAEFPS</sequence>
<dbReference type="RefSeq" id="WP_013365166.1">
    <property type="nucleotide sequence ID" value="NZ_CP012871.1"/>
</dbReference>
<feature type="transmembrane region" description="Helical" evidence="1">
    <location>
        <begin position="20"/>
        <end position="44"/>
    </location>
</feature>
<dbReference type="Gene3D" id="6.10.340.10">
    <property type="match status" value="1"/>
</dbReference>
<protein>
    <submittedName>
        <fullName evidence="4">Diguanylate cyclase</fullName>
    </submittedName>
</protein>
<dbReference type="EMBL" id="CP012871">
    <property type="protein sequence ID" value="ALR77747.1"/>
    <property type="molecule type" value="Genomic_DNA"/>
</dbReference>
<dbReference type="OrthoDB" id="9812260at2"/>
<dbReference type="GO" id="GO:0016020">
    <property type="term" value="C:membrane"/>
    <property type="evidence" value="ECO:0007669"/>
    <property type="project" value="InterPro"/>
</dbReference>